<protein>
    <recommendedName>
        <fullName evidence="5">Periplasmic binding protein domain-containing protein</fullName>
    </recommendedName>
</protein>
<dbReference type="InterPro" id="IPR028082">
    <property type="entry name" value="Peripla_BP_I"/>
</dbReference>
<dbReference type="PROSITE" id="PS00141">
    <property type="entry name" value="ASP_PROTEASE"/>
    <property type="match status" value="1"/>
</dbReference>
<dbReference type="GO" id="GO:0004190">
    <property type="term" value="F:aspartic-type endopeptidase activity"/>
    <property type="evidence" value="ECO:0007669"/>
    <property type="project" value="InterPro"/>
</dbReference>
<dbReference type="SUPFAM" id="SSF53822">
    <property type="entry name" value="Periplasmic binding protein-like I"/>
    <property type="match status" value="1"/>
</dbReference>
<dbReference type="PANTHER" id="PTHR46847">
    <property type="entry name" value="D-ALLOSE-BINDING PERIPLASMIC PROTEIN-RELATED"/>
    <property type="match status" value="1"/>
</dbReference>
<sequence length="334" mass="34579">MKKSRRAIALASSGALVASIMLGVSTSSQSSAGTWCSSVKISYFKGGTADSFSDILEKGARQAAADTGADVTIISSGWNFPKMVQQFKEEIVKKPDAISFMGHPGDAAILSAAKDAKKAGIAVDFSNVPAKRSIKELNAGFVGANLGKMGQSLANRAVKDFGIKRGDKAIVVGTFGVKGRSDREDGVVKALRAKGVQVTELNLQAIGENVSGNPNLLTPTLVAAIKAAGSDLKLIVSEGPLLGATPTYFRAAGLEPGQVKVAGFDVGADVLAAFASGHVQLTADQEPFKQGYLPIISLCLQKVYGLAPSSVDTSAGFVTVDNYKIVAALPKGFR</sequence>
<dbReference type="Proteomes" id="UP000053349">
    <property type="component" value="Unassembled WGS sequence"/>
</dbReference>
<organism evidence="6 7">
    <name type="scientific">Actinobacteria bacterium BACL2 MAG-121001-bin67</name>
    <dbReference type="NCBI Taxonomy" id="1655572"/>
    <lineage>
        <taxon>Bacteria</taxon>
        <taxon>Bacillati</taxon>
        <taxon>Actinomycetota</taxon>
        <taxon>Actinomycetes</taxon>
        <taxon>Actinomycetes incertae sedis</taxon>
        <taxon>ac1 cluster</taxon>
    </lineage>
</organism>
<evidence type="ECO:0000256" key="3">
    <source>
        <dbReference type="ARBA" id="ARBA00022729"/>
    </source>
</evidence>
<feature type="domain" description="Periplasmic binding protein" evidence="5">
    <location>
        <begin position="49"/>
        <end position="295"/>
    </location>
</feature>
<feature type="signal peptide" evidence="4">
    <location>
        <begin position="1"/>
        <end position="32"/>
    </location>
</feature>
<dbReference type="EMBL" id="LIAW01000049">
    <property type="protein sequence ID" value="KRO32809.1"/>
    <property type="molecule type" value="Genomic_DNA"/>
</dbReference>
<comment type="similarity">
    <text evidence="2">Belongs to the bacterial solute-binding protein 2 family.</text>
</comment>
<evidence type="ECO:0000313" key="7">
    <source>
        <dbReference type="Proteomes" id="UP000053349"/>
    </source>
</evidence>
<dbReference type="Pfam" id="PF13407">
    <property type="entry name" value="Peripla_BP_4"/>
    <property type="match status" value="1"/>
</dbReference>
<keyword evidence="3 4" id="KW-0732">Signal</keyword>
<dbReference type="GO" id="GO:0030246">
    <property type="term" value="F:carbohydrate binding"/>
    <property type="evidence" value="ECO:0007669"/>
    <property type="project" value="UniProtKB-ARBA"/>
</dbReference>
<proteinExistence type="inferred from homology"/>
<evidence type="ECO:0000256" key="1">
    <source>
        <dbReference type="ARBA" id="ARBA00004196"/>
    </source>
</evidence>
<evidence type="ECO:0000313" key="6">
    <source>
        <dbReference type="EMBL" id="KRO32809.1"/>
    </source>
</evidence>
<name>A0A0R2P409_9ACTN</name>
<dbReference type="GO" id="GO:0006508">
    <property type="term" value="P:proteolysis"/>
    <property type="evidence" value="ECO:0007669"/>
    <property type="project" value="InterPro"/>
</dbReference>
<dbReference type="InterPro" id="IPR001969">
    <property type="entry name" value="Aspartic_peptidase_AS"/>
</dbReference>
<dbReference type="PANTHER" id="PTHR46847:SF1">
    <property type="entry name" value="D-ALLOSE-BINDING PERIPLASMIC PROTEIN-RELATED"/>
    <property type="match status" value="1"/>
</dbReference>
<dbReference type="GO" id="GO:0030313">
    <property type="term" value="C:cell envelope"/>
    <property type="evidence" value="ECO:0007669"/>
    <property type="project" value="UniProtKB-SubCell"/>
</dbReference>
<evidence type="ECO:0000256" key="4">
    <source>
        <dbReference type="SAM" id="SignalP"/>
    </source>
</evidence>
<evidence type="ECO:0000259" key="5">
    <source>
        <dbReference type="Pfam" id="PF13407"/>
    </source>
</evidence>
<accession>A0A0R2P409</accession>
<comment type="subcellular location">
    <subcellularLocation>
        <location evidence="1">Cell envelope</location>
    </subcellularLocation>
</comment>
<comment type="caution">
    <text evidence="6">The sequence shown here is derived from an EMBL/GenBank/DDBJ whole genome shotgun (WGS) entry which is preliminary data.</text>
</comment>
<dbReference type="Gene3D" id="3.40.50.2300">
    <property type="match status" value="2"/>
</dbReference>
<dbReference type="AlphaFoldDB" id="A0A0R2P409"/>
<feature type="chain" id="PRO_5006421348" description="Periplasmic binding protein domain-containing protein" evidence="4">
    <location>
        <begin position="33"/>
        <end position="334"/>
    </location>
</feature>
<reference evidence="6 7" key="1">
    <citation type="submission" date="2015-10" db="EMBL/GenBank/DDBJ databases">
        <title>Metagenome-Assembled Genomes uncover a global brackish microbiome.</title>
        <authorList>
            <person name="Hugerth L.W."/>
            <person name="Larsson J."/>
            <person name="Alneberg J."/>
            <person name="Lindh M.V."/>
            <person name="Legrand C."/>
            <person name="Pinhassi J."/>
            <person name="Andersson A.F."/>
        </authorList>
    </citation>
    <scope>NUCLEOTIDE SEQUENCE [LARGE SCALE GENOMIC DNA]</scope>
    <source>
        <strain evidence="6">BACL2 MAG-121001-bin67</strain>
    </source>
</reference>
<gene>
    <name evidence="6" type="ORF">ABR64_00080</name>
</gene>
<dbReference type="InterPro" id="IPR025997">
    <property type="entry name" value="SBP_2_dom"/>
</dbReference>
<evidence type="ECO:0000256" key="2">
    <source>
        <dbReference type="ARBA" id="ARBA00007639"/>
    </source>
</evidence>